<keyword evidence="2" id="KW-0175">Coiled coil</keyword>
<dbReference type="InterPro" id="IPR027417">
    <property type="entry name" value="P-loop_NTPase"/>
</dbReference>
<keyword evidence="5" id="KW-1185">Reference proteome</keyword>
<evidence type="ECO:0000259" key="3">
    <source>
        <dbReference type="Pfam" id="PF24883"/>
    </source>
</evidence>
<dbReference type="OrthoDB" id="3792703at2759"/>
<dbReference type="SUPFAM" id="SSF52540">
    <property type="entry name" value="P-loop containing nucleoside triphosphate hydrolases"/>
    <property type="match status" value="1"/>
</dbReference>
<dbReference type="PANTHER" id="PTHR10039">
    <property type="entry name" value="AMELOGENIN"/>
    <property type="match status" value="1"/>
</dbReference>
<evidence type="ECO:0000256" key="1">
    <source>
        <dbReference type="ARBA" id="ARBA00022737"/>
    </source>
</evidence>
<proteinExistence type="predicted"/>
<dbReference type="Gene3D" id="1.25.40.20">
    <property type="entry name" value="Ankyrin repeat-containing domain"/>
    <property type="match status" value="3"/>
</dbReference>
<keyword evidence="1" id="KW-0677">Repeat</keyword>
<evidence type="ECO:0000313" key="4">
    <source>
        <dbReference type="EMBL" id="KAF2121753.1"/>
    </source>
</evidence>
<dbReference type="Pfam" id="PF24883">
    <property type="entry name" value="NPHP3_N"/>
    <property type="match status" value="1"/>
</dbReference>
<dbReference type="InterPro" id="IPR036770">
    <property type="entry name" value="Ankyrin_rpt-contain_sf"/>
</dbReference>
<dbReference type="InterPro" id="IPR002110">
    <property type="entry name" value="Ankyrin_rpt"/>
</dbReference>
<protein>
    <recommendedName>
        <fullName evidence="3">Nephrocystin 3-like N-terminal domain-containing protein</fullName>
    </recommendedName>
</protein>
<feature type="domain" description="Nephrocystin 3-like N-terminal" evidence="3">
    <location>
        <begin position="257"/>
        <end position="430"/>
    </location>
</feature>
<name>A0A6A5ZSA7_9PLEO</name>
<dbReference type="InterPro" id="IPR056884">
    <property type="entry name" value="NPHP3-like_N"/>
</dbReference>
<organism evidence="4 5">
    <name type="scientific">Lophiotrema nucula</name>
    <dbReference type="NCBI Taxonomy" id="690887"/>
    <lineage>
        <taxon>Eukaryota</taxon>
        <taxon>Fungi</taxon>
        <taxon>Dikarya</taxon>
        <taxon>Ascomycota</taxon>
        <taxon>Pezizomycotina</taxon>
        <taxon>Dothideomycetes</taxon>
        <taxon>Pleosporomycetidae</taxon>
        <taxon>Pleosporales</taxon>
        <taxon>Lophiotremataceae</taxon>
        <taxon>Lophiotrema</taxon>
    </lineage>
</organism>
<dbReference type="Gene3D" id="3.40.50.300">
    <property type="entry name" value="P-loop containing nucleotide triphosphate hydrolases"/>
    <property type="match status" value="1"/>
</dbReference>
<accession>A0A6A5ZSA7</accession>
<dbReference type="SUPFAM" id="SSF48403">
    <property type="entry name" value="Ankyrin repeat"/>
    <property type="match status" value="3"/>
</dbReference>
<evidence type="ECO:0000313" key="5">
    <source>
        <dbReference type="Proteomes" id="UP000799770"/>
    </source>
</evidence>
<dbReference type="EMBL" id="ML977311">
    <property type="protein sequence ID" value="KAF2121753.1"/>
    <property type="molecule type" value="Genomic_DNA"/>
</dbReference>
<dbReference type="Proteomes" id="UP000799770">
    <property type="component" value="Unassembled WGS sequence"/>
</dbReference>
<evidence type="ECO:0000256" key="2">
    <source>
        <dbReference type="SAM" id="Coils"/>
    </source>
</evidence>
<dbReference type="SMART" id="SM00248">
    <property type="entry name" value="ANK"/>
    <property type="match status" value="8"/>
</dbReference>
<sequence>MAVDPLSVAASIAGLLGLTIQVVEIGAKFTSKKARRYDFIFELNSLADVLKLLKASLDSETATTEFNKLSVFIQNSTHCEIKLKAVLEKLQKTVRRINKFERAWDTVLWPLTEKEHREAIEDIQRFAQIFHFALNIEGRSLLARTTAEARSALQEQAQRLEETKKFCESIPGLGTKIDSSLDEVTKISVAVQELAAHAVQVESIARQVTGLEAAVAEKFACQDEKDDEELQRRILRWLSPLSFEAKHRQLSNHHQSGTGAWFIQDPIYMNWKQCSGDRNLWCSGIPGAGKTFIANVVINELRDSEHNVSRAPLIFIYADYKDHSRLTFLDLLSCVSRQLASQDSLAMKVATLRFKEALAESTPEDVPPMTSAQHQELLSECSLQTPQIRICIDAVDELPGIDEEGGSDVRLEFLHALSNLNNTSIFCTSRPHIDATLYFDHFSSSTIEATESDLRIFLEARISTSRRLSNFCERDRRLGDDIVQTITSKASGMFLLARLQLEQIMTTITVRQVRNTLKGLSRKLYDVYDRTLERINDQSEVEAALGMRTLQWIACLQRPLTVSEFVQAFSVEAGDCAIDESNLIDISIILEACAGLVHLQPASAELARRNGPFSTDEDTLHFVHYTFQSFLLETRADVISSSHCDIANTCLTYLCFDTFKRGTVGSSQTVISTQSVLNRNPFQAYAAPFWPVHANLVEGGVDNKLVTMLVHSRYTGLTRAWLQIAMREVLGKPYPNIPPGFAAAAVSMHGASSILKLLLEQCNLAVNCRFLNSGTPFTIALQYGHSDCIDLIFSAGFGGNSVQNRSWTGMAYEECRKTSSMEVFYRLLTHNPSVRLYDHTGYLEGPRDDRNLNVSITSAPEMSDPLLFRAIHDSDDKLVEKLLSMGWDPSLTFTDFESTRQKSAIWVPGLAYENSWVMRTIVWKNVLLEAIKLDQLECFLLLTKAGSKLDISHPGLENPLTLAIALEREFMVAELLDAGALVNAAGGQTVKPLQQAIASRNIQLVLQLLELGAQVDDTVQRDLPNLFSDAVCEHDEDVLLHLLAFYLDCNSTAENRTLTLTNAIRNGKHEVSDRVIATLFKDWKDIWYLGAEQLLDAIIAVVPRPATNRVAALCLECIAPTFHHLDKAISFGNVELVSLLLEANLDLRSAPTGLMAPLMLAIKRKNAKIVELLLLKDAIIDSPLARFAIEWHLFCTGTKTSSLADECTAVLNMLFGSRSEEPPERTPLFPIPWLTMGRVLQLWRLGGEPVSLVLVESFNRGVRPIDMVPAEVGNMWQPSFNVGDPWYMEHYRLLSLVLEDADFKVENAIAQLQDAAANPESHLYAPAPPSQVEIKELEVWLGRGRP</sequence>
<dbReference type="PANTHER" id="PTHR10039:SF15">
    <property type="entry name" value="NACHT DOMAIN-CONTAINING PROTEIN"/>
    <property type="match status" value="1"/>
</dbReference>
<gene>
    <name evidence="4" type="ORF">BDV96DRAFT_639840</name>
</gene>
<reference evidence="4" key="1">
    <citation type="journal article" date="2020" name="Stud. Mycol.">
        <title>101 Dothideomycetes genomes: a test case for predicting lifestyles and emergence of pathogens.</title>
        <authorList>
            <person name="Haridas S."/>
            <person name="Albert R."/>
            <person name="Binder M."/>
            <person name="Bloem J."/>
            <person name="Labutti K."/>
            <person name="Salamov A."/>
            <person name="Andreopoulos B."/>
            <person name="Baker S."/>
            <person name="Barry K."/>
            <person name="Bills G."/>
            <person name="Bluhm B."/>
            <person name="Cannon C."/>
            <person name="Castanera R."/>
            <person name="Culley D."/>
            <person name="Daum C."/>
            <person name="Ezra D."/>
            <person name="Gonzalez J."/>
            <person name="Henrissat B."/>
            <person name="Kuo A."/>
            <person name="Liang C."/>
            <person name="Lipzen A."/>
            <person name="Lutzoni F."/>
            <person name="Magnuson J."/>
            <person name="Mondo S."/>
            <person name="Nolan M."/>
            <person name="Ohm R."/>
            <person name="Pangilinan J."/>
            <person name="Park H.-J."/>
            <person name="Ramirez L."/>
            <person name="Alfaro M."/>
            <person name="Sun H."/>
            <person name="Tritt A."/>
            <person name="Yoshinaga Y."/>
            <person name="Zwiers L.-H."/>
            <person name="Turgeon B."/>
            <person name="Goodwin S."/>
            <person name="Spatafora J."/>
            <person name="Crous P."/>
            <person name="Grigoriev I."/>
        </authorList>
    </citation>
    <scope>NUCLEOTIDE SEQUENCE</scope>
    <source>
        <strain evidence="4">CBS 627.86</strain>
    </source>
</reference>
<feature type="coiled-coil region" evidence="2">
    <location>
        <begin position="143"/>
        <end position="170"/>
    </location>
</feature>